<dbReference type="GO" id="GO:0009103">
    <property type="term" value="P:lipopolysaccharide biosynthetic process"/>
    <property type="evidence" value="ECO:0007669"/>
    <property type="project" value="UniProtKB-ARBA"/>
</dbReference>
<evidence type="ECO:0000256" key="2">
    <source>
        <dbReference type="ARBA" id="ARBA00022475"/>
    </source>
</evidence>
<gene>
    <name evidence="10" type="ORF">V144x_32390</name>
</gene>
<feature type="transmembrane region" description="Helical" evidence="8">
    <location>
        <begin position="7"/>
        <end position="26"/>
    </location>
</feature>
<evidence type="ECO:0000256" key="7">
    <source>
        <dbReference type="ARBA" id="ARBA00023136"/>
    </source>
</evidence>
<dbReference type="PANTHER" id="PTHR33908">
    <property type="entry name" value="MANNOSYLTRANSFERASE YKCB-RELATED"/>
    <property type="match status" value="1"/>
</dbReference>
<evidence type="ECO:0000259" key="9">
    <source>
        <dbReference type="Pfam" id="PF13231"/>
    </source>
</evidence>
<evidence type="ECO:0000313" key="11">
    <source>
        <dbReference type="Proteomes" id="UP000318704"/>
    </source>
</evidence>
<accession>A0A517VXM6</accession>
<feature type="transmembrane region" description="Helical" evidence="8">
    <location>
        <begin position="343"/>
        <end position="371"/>
    </location>
</feature>
<dbReference type="EMBL" id="CP037920">
    <property type="protein sequence ID" value="QDT97757.1"/>
    <property type="molecule type" value="Genomic_DNA"/>
</dbReference>
<feature type="transmembrane region" description="Helical" evidence="8">
    <location>
        <begin position="408"/>
        <end position="428"/>
    </location>
</feature>
<evidence type="ECO:0000313" key="10">
    <source>
        <dbReference type="EMBL" id="QDT97757.1"/>
    </source>
</evidence>
<organism evidence="10 11">
    <name type="scientific">Gimesia aquarii</name>
    <dbReference type="NCBI Taxonomy" id="2527964"/>
    <lineage>
        <taxon>Bacteria</taxon>
        <taxon>Pseudomonadati</taxon>
        <taxon>Planctomycetota</taxon>
        <taxon>Planctomycetia</taxon>
        <taxon>Planctomycetales</taxon>
        <taxon>Planctomycetaceae</taxon>
        <taxon>Gimesia</taxon>
    </lineage>
</organism>
<feature type="transmembrane region" description="Helical" evidence="8">
    <location>
        <begin position="377"/>
        <end position="396"/>
    </location>
</feature>
<dbReference type="Pfam" id="PF13231">
    <property type="entry name" value="PMT_2"/>
    <property type="match status" value="1"/>
</dbReference>
<dbReference type="RefSeq" id="WP_144986055.1">
    <property type="nucleotide sequence ID" value="NZ_CP037920.1"/>
</dbReference>
<reference evidence="10 11" key="1">
    <citation type="submission" date="2019-03" db="EMBL/GenBank/DDBJ databases">
        <title>Deep-cultivation of Planctomycetes and their phenomic and genomic characterization uncovers novel biology.</title>
        <authorList>
            <person name="Wiegand S."/>
            <person name="Jogler M."/>
            <person name="Boedeker C."/>
            <person name="Pinto D."/>
            <person name="Vollmers J."/>
            <person name="Rivas-Marin E."/>
            <person name="Kohn T."/>
            <person name="Peeters S.H."/>
            <person name="Heuer A."/>
            <person name="Rast P."/>
            <person name="Oberbeckmann S."/>
            <person name="Bunk B."/>
            <person name="Jeske O."/>
            <person name="Meyerdierks A."/>
            <person name="Storesund J.E."/>
            <person name="Kallscheuer N."/>
            <person name="Luecker S."/>
            <person name="Lage O.M."/>
            <person name="Pohl T."/>
            <person name="Merkel B.J."/>
            <person name="Hornburger P."/>
            <person name="Mueller R.-W."/>
            <person name="Bruemmer F."/>
            <person name="Labrenz M."/>
            <person name="Spormann A.M."/>
            <person name="Op den Camp H."/>
            <person name="Overmann J."/>
            <person name="Amann R."/>
            <person name="Jetten M.S.M."/>
            <person name="Mascher T."/>
            <person name="Medema M.H."/>
            <person name="Devos D.P."/>
            <person name="Kaster A.-K."/>
            <person name="Ovreas L."/>
            <person name="Rohde M."/>
            <person name="Galperin M.Y."/>
            <person name="Jogler C."/>
        </authorList>
    </citation>
    <scope>NUCLEOTIDE SEQUENCE [LARGE SCALE GENOMIC DNA]</scope>
    <source>
        <strain evidence="10 11">V144</strain>
    </source>
</reference>
<name>A0A517VXM6_9PLAN</name>
<proteinExistence type="predicted"/>
<feature type="transmembrane region" description="Helical" evidence="8">
    <location>
        <begin position="238"/>
        <end position="258"/>
    </location>
</feature>
<feature type="transmembrane region" description="Helical" evidence="8">
    <location>
        <begin position="107"/>
        <end position="129"/>
    </location>
</feature>
<keyword evidence="6 8" id="KW-1133">Transmembrane helix</keyword>
<dbReference type="PANTHER" id="PTHR33908:SF11">
    <property type="entry name" value="MEMBRANE PROTEIN"/>
    <property type="match status" value="1"/>
</dbReference>
<dbReference type="GO" id="GO:0016763">
    <property type="term" value="F:pentosyltransferase activity"/>
    <property type="evidence" value="ECO:0007669"/>
    <property type="project" value="TreeGrafter"/>
</dbReference>
<keyword evidence="5 8" id="KW-0812">Transmembrane</keyword>
<keyword evidence="7 8" id="KW-0472">Membrane</keyword>
<evidence type="ECO:0000256" key="4">
    <source>
        <dbReference type="ARBA" id="ARBA00022679"/>
    </source>
</evidence>
<dbReference type="Proteomes" id="UP000318704">
    <property type="component" value="Chromosome"/>
</dbReference>
<sequence>MKQTSLNSLLIISLLLIHTVLIAYSANRHSPNLNEPGHLVAGISHWKYQRFELYRVNPPLVRMVAAFIPTFFMNIETNWEHFDERPGVRPVFRIGSDFVIANGENSYWIFTVARWVCIPFSLLGGFFCYRWAKELYGTRAGLLSLSLWCFSPNILAHAQFITPDCCASAMGIVSSYFFWKWLNGRSWLTTLFSGFAMGLALLSKTTWIILFGLWPLLWLVWQFIEGESLEKGTWKSQIIQLATILGIGIYVLNVGYGFEGTCIKLKEYQFVSESLSGQDYADENQSVLPLRKSSNRFKNTWLGEMPVPVPKNYLIGLDVQKKDFEHFGRESYLRGEFRDHGWWYYYLYALAIKVPIGYWIIFILASIHAIACWAGKISLQNLFVLGLPVFTILVLVSSQTEFSHHLRYVLLIFPFVFIWMGQCVLWISKAKPKTSCIFFISFVWAITSSLYCYPHSLSYFNELVRGPLKGHEHLIHSNIDWGQDLKLLKEWIEEHPEAKPMHVCYYGTLNYYGQEDIKALGVDYPLPPINTTGDPNFVPPPGWYAISVNYLKGYGWKQPKNGFTYLQKYSPVARAGYSIYIYHVKEKSLKM</sequence>
<keyword evidence="2" id="KW-1003">Cell membrane</keyword>
<feature type="transmembrane region" description="Helical" evidence="8">
    <location>
        <begin position="191"/>
        <end position="218"/>
    </location>
</feature>
<protein>
    <recommendedName>
        <fullName evidence="9">Glycosyltransferase RgtA/B/C/D-like domain-containing protein</fullName>
    </recommendedName>
</protein>
<keyword evidence="4" id="KW-0808">Transferase</keyword>
<dbReference type="AlphaFoldDB" id="A0A517VXM6"/>
<dbReference type="KEGG" id="gaw:V144x_32390"/>
<dbReference type="InterPro" id="IPR050297">
    <property type="entry name" value="LipidA_mod_glycosyltrf_83"/>
</dbReference>
<evidence type="ECO:0000256" key="1">
    <source>
        <dbReference type="ARBA" id="ARBA00004651"/>
    </source>
</evidence>
<dbReference type="InterPro" id="IPR038731">
    <property type="entry name" value="RgtA/B/C-like"/>
</dbReference>
<feature type="transmembrane region" description="Helical" evidence="8">
    <location>
        <begin position="434"/>
        <end position="453"/>
    </location>
</feature>
<keyword evidence="3" id="KW-0328">Glycosyltransferase</keyword>
<evidence type="ECO:0000256" key="8">
    <source>
        <dbReference type="SAM" id="Phobius"/>
    </source>
</evidence>
<evidence type="ECO:0000256" key="3">
    <source>
        <dbReference type="ARBA" id="ARBA00022676"/>
    </source>
</evidence>
<dbReference type="GO" id="GO:0005886">
    <property type="term" value="C:plasma membrane"/>
    <property type="evidence" value="ECO:0007669"/>
    <property type="project" value="UniProtKB-SubCell"/>
</dbReference>
<comment type="subcellular location">
    <subcellularLocation>
        <location evidence="1">Cell membrane</location>
        <topology evidence="1">Multi-pass membrane protein</topology>
    </subcellularLocation>
</comment>
<evidence type="ECO:0000256" key="6">
    <source>
        <dbReference type="ARBA" id="ARBA00022989"/>
    </source>
</evidence>
<evidence type="ECO:0000256" key="5">
    <source>
        <dbReference type="ARBA" id="ARBA00022692"/>
    </source>
</evidence>
<feature type="domain" description="Glycosyltransferase RgtA/B/C/D-like" evidence="9">
    <location>
        <begin position="111"/>
        <end position="225"/>
    </location>
</feature>